<keyword evidence="2" id="KW-0805">Transcription regulation</keyword>
<evidence type="ECO:0000256" key="5">
    <source>
        <dbReference type="SAM" id="MobiDB-lite"/>
    </source>
</evidence>
<dbReference type="Pfam" id="PF03466">
    <property type="entry name" value="LysR_substrate"/>
    <property type="match status" value="1"/>
</dbReference>
<dbReference type="SUPFAM" id="SSF53850">
    <property type="entry name" value="Periplasmic binding protein-like II"/>
    <property type="match status" value="1"/>
</dbReference>
<dbReference type="InterPro" id="IPR000847">
    <property type="entry name" value="LysR_HTH_N"/>
</dbReference>
<evidence type="ECO:0000256" key="1">
    <source>
        <dbReference type="ARBA" id="ARBA00009437"/>
    </source>
</evidence>
<sequence length="347" mass="37364">MTPAVLLCEVVTMADVTLRQLELFAALPDFETLSAAAVHLHISESALSQAITGLERSVGEQLCVRRKARGLALTPAGQHFAVQARRILSDTRELVLDARRGEELRGPVKLGCFASFATSVVPELLEGFPRRHPGVDLEITVGTNDDLLPALESGRLDVAIMYDMFLPVGYSRREIYATELEAHLHPDHPLAARSTVDLADLADEPLIHYEASPSTLNTVEAFAARGLEPRIAARVPQIILVEALVGRGVGYGLLMSRPNVLPVSLEGRPVAVRRLDPPATRAHVVGIWPEDMALTPRAAALLDYAVEKLGCYGRAAQDAERSRETHDGAGPAPAGGRTHAVTGTARE</sequence>
<dbReference type="PROSITE" id="PS50931">
    <property type="entry name" value="HTH_LYSR"/>
    <property type="match status" value="1"/>
</dbReference>
<protein>
    <submittedName>
        <fullName evidence="7">LysR family transcriptional regulator</fullName>
    </submittedName>
</protein>
<accession>A0ABN6FF47</accession>
<feature type="compositionally biased region" description="Basic and acidic residues" evidence="5">
    <location>
        <begin position="317"/>
        <end position="327"/>
    </location>
</feature>
<reference evidence="7 8" key="1">
    <citation type="journal article" date="2021" name="J. Biosci. Bioeng.">
        <title>Identification and characterization of a chc gene cluster responsible for the aromatization pathway of cyclohexanecarboxylate degradation in Sinomonas cyclohexanicum ATCC 51369.</title>
        <authorList>
            <person name="Yamamoto T."/>
            <person name="Hasegawa Y."/>
            <person name="Lau P.C.K."/>
            <person name="Iwaki H."/>
        </authorList>
    </citation>
    <scope>NUCLEOTIDE SEQUENCE [LARGE SCALE GENOMIC DNA]</scope>
    <source>
        <strain evidence="7 8">ATCC 51369</strain>
    </source>
</reference>
<evidence type="ECO:0000313" key="7">
    <source>
        <dbReference type="EMBL" id="BCT75348.1"/>
    </source>
</evidence>
<keyword evidence="3" id="KW-0238">DNA-binding</keyword>
<feature type="region of interest" description="Disordered" evidence="5">
    <location>
        <begin position="317"/>
        <end position="347"/>
    </location>
</feature>
<evidence type="ECO:0000256" key="4">
    <source>
        <dbReference type="ARBA" id="ARBA00023163"/>
    </source>
</evidence>
<evidence type="ECO:0000259" key="6">
    <source>
        <dbReference type="PROSITE" id="PS50931"/>
    </source>
</evidence>
<name>A0ABN6FF47_SINCY</name>
<comment type="similarity">
    <text evidence="1">Belongs to the LysR transcriptional regulatory family.</text>
</comment>
<dbReference type="Gene3D" id="1.10.10.10">
    <property type="entry name" value="Winged helix-like DNA-binding domain superfamily/Winged helix DNA-binding domain"/>
    <property type="match status" value="1"/>
</dbReference>
<dbReference type="InterPro" id="IPR036388">
    <property type="entry name" value="WH-like_DNA-bd_sf"/>
</dbReference>
<dbReference type="Gene3D" id="3.40.190.10">
    <property type="entry name" value="Periplasmic binding protein-like II"/>
    <property type="match status" value="2"/>
</dbReference>
<dbReference type="SUPFAM" id="SSF46785">
    <property type="entry name" value="Winged helix' DNA-binding domain"/>
    <property type="match status" value="1"/>
</dbReference>
<proteinExistence type="inferred from homology"/>
<keyword evidence="8" id="KW-1185">Reference proteome</keyword>
<dbReference type="PANTHER" id="PTHR30346:SF0">
    <property type="entry name" value="HCA OPERON TRANSCRIPTIONAL ACTIVATOR HCAR"/>
    <property type="match status" value="1"/>
</dbReference>
<gene>
    <name evidence="7" type="ORF">SCMU_11900</name>
</gene>
<evidence type="ECO:0000313" key="8">
    <source>
        <dbReference type="Proteomes" id="UP001319861"/>
    </source>
</evidence>
<dbReference type="Proteomes" id="UP001319861">
    <property type="component" value="Chromosome"/>
</dbReference>
<organism evidence="7 8">
    <name type="scientific">Sinomonas cyclohexanicum</name>
    <name type="common">Corynebacterium cyclohexanicum</name>
    <dbReference type="NCBI Taxonomy" id="322009"/>
    <lineage>
        <taxon>Bacteria</taxon>
        <taxon>Bacillati</taxon>
        <taxon>Actinomycetota</taxon>
        <taxon>Actinomycetes</taxon>
        <taxon>Micrococcales</taxon>
        <taxon>Micrococcaceae</taxon>
        <taxon>Sinomonas</taxon>
    </lineage>
</organism>
<dbReference type="EMBL" id="AP024525">
    <property type="protein sequence ID" value="BCT75348.1"/>
    <property type="molecule type" value="Genomic_DNA"/>
</dbReference>
<evidence type="ECO:0000256" key="3">
    <source>
        <dbReference type="ARBA" id="ARBA00023125"/>
    </source>
</evidence>
<dbReference type="InterPro" id="IPR005119">
    <property type="entry name" value="LysR_subst-bd"/>
</dbReference>
<evidence type="ECO:0000256" key="2">
    <source>
        <dbReference type="ARBA" id="ARBA00023015"/>
    </source>
</evidence>
<dbReference type="PANTHER" id="PTHR30346">
    <property type="entry name" value="TRANSCRIPTIONAL DUAL REGULATOR HCAR-RELATED"/>
    <property type="match status" value="1"/>
</dbReference>
<dbReference type="InterPro" id="IPR036390">
    <property type="entry name" value="WH_DNA-bd_sf"/>
</dbReference>
<dbReference type="Pfam" id="PF00126">
    <property type="entry name" value="HTH_1"/>
    <property type="match status" value="1"/>
</dbReference>
<feature type="domain" description="HTH lysR-type" evidence="6">
    <location>
        <begin position="16"/>
        <end position="74"/>
    </location>
</feature>
<keyword evidence="4" id="KW-0804">Transcription</keyword>